<gene>
    <name evidence="3" type="ORF">SAMN05877842_10911</name>
</gene>
<feature type="transmembrane region" description="Helical" evidence="1">
    <location>
        <begin position="496"/>
        <end position="523"/>
    </location>
</feature>
<feature type="transmembrane region" description="Helical" evidence="1">
    <location>
        <begin position="621"/>
        <end position="639"/>
    </location>
</feature>
<dbReference type="RefSeq" id="WP_097149931.1">
    <property type="nucleotide sequence ID" value="NZ_OBQC01000009.1"/>
</dbReference>
<dbReference type="SUPFAM" id="SSF56601">
    <property type="entry name" value="beta-lactamase/transpeptidase-like"/>
    <property type="match status" value="1"/>
</dbReference>
<dbReference type="PANTHER" id="PTHR46825:SF9">
    <property type="entry name" value="BETA-LACTAMASE-RELATED DOMAIN-CONTAINING PROTEIN"/>
    <property type="match status" value="1"/>
</dbReference>
<proteinExistence type="predicted"/>
<dbReference type="Gene3D" id="3.40.710.10">
    <property type="entry name" value="DD-peptidase/beta-lactamase superfamily"/>
    <property type="match status" value="1"/>
</dbReference>
<evidence type="ECO:0000313" key="4">
    <source>
        <dbReference type="Proteomes" id="UP000219252"/>
    </source>
</evidence>
<evidence type="ECO:0000256" key="1">
    <source>
        <dbReference type="SAM" id="Phobius"/>
    </source>
</evidence>
<protein>
    <submittedName>
        <fullName evidence="3">CubicO group peptidase (Beta-lactamase class C family)</fullName>
    </submittedName>
</protein>
<feature type="transmembrane region" description="Helical" evidence="1">
    <location>
        <begin position="585"/>
        <end position="609"/>
    </location>
</feature>
<evidence type="ECO:0000313" key="3">
    <source>
        <dbReference type="EMBL" id="SOC40863.1"/>
    </source>
</evidence>
<feature type="transmembrane region" description="Helical" evidence="1">
    <location>
        <begin position="544"/>
        <end position="565"/>
    </location>
</feature>
<dbReference type="AlphaFoldDB" id="A0A285UGH5"/>
<sequence length="642" mass="73056">MKLIKPLLIVCMFFLFMFTSIHSISARSATDFSDIETFMDGFIQKKMDEDNIPNLTVSLVADGDVVFAKGYGFANINEQTEVNPETTMFRLGSVSKLFTWTAIMQLVEQGKLDLHTDINQYLDFDIPATLVVGANKEQPNPITLFHLMTHTPGFEDYSSSIYKLSAEEMPTLEQYVKEYLPERVYPPGEVIAYSNYGTALAGYIVEKVSGIPYSEYIKENIFNPLEMNYSTFQQPLPKDLSTNLAQSYRWIGGEYKEGSFEYVPSAAGSMSSSAMDMAKFMQMYLEGGSFNDIKILDDATVQEMFQQQFTAHPTLDGMTLGFMEMTMNDRKILNHNGNTTLFDAGLYLLPDENVGLFISYSGSNFLTHKELFQAFMDHYFPSDKSVTVTPMKSGDSSKFVGEYQQNRRSFTDPDKFLSLTMGKVLVQKDDSGDLLVTINGNTNRFVEVEPFIYKNMREEMSYDAYGEFNTIVFQTDQFGNIMLTTDGPMSYSKAPWYASSGFTFLSLILVILTFVGSLLFWGIKALVRRKRKTSQPKIEVFGKRMAITAGILLLFLLASIIVTGAPDPLYQLPKVAMGIEPAWSLIVNVIPILLMMSALAMLIYVVYLWSKKYCSIIQRIHFTWLVLMNMHLIWIFWYWQLF</sequence>
<keyword evidence="1" id="KW-0812">Transmembrane</keyword>
<dbReference type="InterPro" id="IPR001466">
    <property type="entry name" value="Beta-lactam-related"/>
</dbReference>
<evidence type="ECO:0000259" key="2">
    <source>
        <dbReference type="Pfam" id="PF00144"/>
    </source>
</evidence>
<feature type="domain" description="Beta-lactamase-related" evidence="2">
    <location>
        <begin position="40"/>
        <end position="359"/>
    </location>
</feature>
<keyword evidence="1" id="KW-1133">Transmembrane helix</keyword>
<dbReference type="InterPro" id="IPR012338">
    <property type="entry name" value="Beta-lactam/transpept-like"/>
</dbReference>
<accession>A0A285UGH5</accession>
<keyword evidence="4" id="KW-1185">Reference proteome</keyword>
<dbReference type="PANTHER" id="PTHR46825">
    <property type="entry name" value="D-ALANYL-D-ALANINE-CARBOXYPEPTIDASE/ENDOPEPTIDASE AMPH"/>
    <property type="match status" value="1"/>
</dbReference>
<dbReference type="Proteomes" id="UP000219252">
    <property type="component" value="Unassembled WGS sequence"/>
</dbReference>
<dbReference type="OrthoDB" id="9803467at2"/>
<name>A0A285UGH5_9BACL</name>
<reference evidence="4" key="1">
    <citation type="submission" date="2017-08" db="EMBL/GenBank/DDBJ databases">
        <authorList>
            <person name="Varghese N."/>
            <person name="Submissions S."/>
        </authorList>
    </citation>
    <scope>NUCLEOTIDE SEQUENCE [LARGE SCALE GENOMIC DNA]</scope>
    <source>
        <strain evidence="4">JC23</strain>
    </source>
</reference>
<organism evidence="3 4">
    <name type="scientific">Ureibacillus acetophenoni</name>
    <dbReference type="NCBI Taxonomy" id="614649"/>
    <lineage>
        <taxon>Bacteria</taxon>
        <taxon>Bacillati</taxon>
        <taxon>Bacillota</taxon>
        <taxon>Bacilli</taxon>
        <taxon>Bacillales</taxon>
        <taxon>Caryophanaceae</taxon>
        <taxon>Ureibacillus</taxon>
    </lineage>
</organism>
<dbReference type="EMBL" id="OBQC01000009">
    <property type="protein sequence ID" value="SOC40863.1"/>
    <property type="molecule type" value="Genomic_DNA"/>
</dbReference>
<dbReference type="Pfam" id="PF00144">
    <property type="entry name" value="Beta-lactamase"/>
    <property type="match status" value="1"/>
</dbReference>
<dbReference type="InterPro" id="IPR050491">
    <property type="entry name" value="AmpC-like"/>
</dbReference>
<keyword evidence="1" id="KW-0472">Membrane</keyword>